<dbReference type="InterPro" id="IPR004143">
    <property type="entry name" value="BPL_LPL_catalytic"/>
</dbReference>
<dbReference type="RefSeq" id="WP_152306931.1">
    <property type="nucleotide sequence ID" value="NZ_CP043617.1"/>
</dbReference>
<accession>A0A5P8NZW6</accession>
<dbReference type="Pfam" id="PF03099">
    <property type="entry name" value="BPL_LplA_LipB"/>
    <property type="match status" value="1"/>
</dbReference>
<protein>
    <submittedName>
        <fullName evidence="3">Biotin--[acetyl-CoA-carboxylase] ligase</fullName>
        <ecNumber evidence="3">6.3.4.15</ecNumber>
    </submittedName>
</protein>
<proteinExistence type="predicted"/>
<organism evidence="3 4">
    <name type="scientific">Sulfurimonas lithotrophica</name>
    <dbReference type="NCBI Taxonomy" id="2590022"/>
    <lineage>
        <taxon>Bacteria</taxon>
        <taxon>Pseudomonadati</taxon>
        <taxon>Campylobacterota</taxon>
        <taxon>Epsilonproteobacteria</taxon>
        <taxon>Campylobacterales</taxon>
        <taxon>Sulfurimonadaceae</taxon>
        <taxon>Sulfurimonas</taxon>
    </lineage>
</organism>
<dbReference type="NCBIfam" id="NF006294">
    <property type="entry name" value="PRK08477.1"/>
    <property type="match status" value="1"/>
</dbReference>
<reference evidence="3 4" key="1">
    <citation type="submission" date="2019-09" db="EMBL/GenBank/DDBJ databases">
        <title>Sulfurimonas gotlandica sp. nov., a chemoautotrophic and psychrotolerant epsilonproteobacterium isolated from a pelagic redoxcline, and an emended description of the genus Sulfurimonas.</title>
        <authorList>
            <person name="Wang S."/>
            <person name="Jiang L."/>
            <person name="Shao S."/>
        </authorList>
    </citation>
    <scope>NUCLEOTIDE SEQUENCE [LARGE SCALE GENOMIC DNA]</scope>
    <source>
        <strain evidence="3 4">GYSZ_1</strain>
    </source>
</reference>
<evidence type="ECO:0000313" key="4">
    <source>
        <dbReference type="Proteomes" id="UP000326944"/>
    </source>
</evidence>
<dbReference type="EC" id="6.3.4.15" evidence="3"/>
<dbReference type="GO" id="GO:0004077">
    <property type="term" value="F:biotin--[biotin carboxyl-carrier protein] ligase activity"/>
    <property type="evidence" value="ECO:0007669"/>
    <property type="project" value="UniProtKB-EC"/>
</dbReference>
<dbReference type="Gene3D" id="3.30.930.10">
    <property type="entry name" value="Bira Bifunctional Protein, Domain 2"/>
    <property type="match status" value="1"/>
</dbReference>
<dbReference type="OrthoDB" id="9807064at2"/>
<feature type="domain" description="BPL/LPL catalytic" evidence="2">
    <location>
        <begin position="1"/>
        <end position="180"/>
    </location>
</feature>
<evidence type="ECO:0000256" key="1">
    <source>
        <dbReference type="ARBA" id="ARBA00022598"/>
    </source>
</evidence>
<gene>
    <name evidence="3" type="ORF">FJR48_04320</name>
</gene>
<dbReference type="KEGG" id="sulg:FJR48_04320"/>
<dbReference type="PROSITE" id="PS51733">
    <property type="entry name" value="BPL_LPL_CATALYTIC"/>
    <property type="match status" value="1"/>
</dbReference>
<dbReference type="EMBL" id="CP043617">
    <property type="protein sequence ID" value="QFR48988.1"/>
    <property type="molecule type" value="Genomic_DNA"/>
</dbReference>
<dbReference type="NCBIfam" id="TIGR00121">
    <property type="entry name" value="birA_ligase"/>
    <property type="match status" value="1"/>
</dbReference>
<dbReference type="InterPro" id="IPR004408">
    <property type="entry name" value="Biotin_CoA_COase_ligase"/>
</dbReference>
<keyword evidence="1 3" id="KW-0436">Ligase</keyword>
<keyword evidence="4" id="KW-1185">Reference proteome</keyword>
<dbReference type="PANTHER" id="PTHR12835:SF5">
    <property type="entry name" value="BIOTIN--PROTEIN LIGASE"/>
    <property type="match status" value="1"/>
</dbReference>
<dbReference type="SUPFAM" id="SSF55681">
    <property type="entry name" value="Class II aaRS and biotin synthetases"/>
    <property type="match status" value="1"/>
</dbReference>
<dbReference type="InterPro" id="IPR045864">
    <property type="entry name" value="aa-tRNA-synth_II/BPL/LPL"/>
</dbReference>
<sequence>MKITYLKSVDSTQTYLKNLILKSEIKLPHAVCAEIQNAGIGSRNNKWSGIEGNLFLSFAIKLSDLPKDLKLESASIYFAYILKETLAEENSKVFLKWPNDFYVNNKKIGGMITNIVSDVLICGVGLNLVDAPEDFEKLDIVVSKEKLLNSFFKNVQNLISWKQIFSKYKLEFYQNRNFFTHNNTYKVLLSEAELQDDGSIIVNGERIYSLR</sequence>
<evidence type="ECO:0000313" key="3">
    <source>
        <dbReference type="EMBL" id="QFR48988.1"/>
    </source>
</evidence>
<dbReference type="Proteomes" id="UP000326944">
    <property type="component" value="Chromosome"/>
</dbReference>
<dbReference type="AlphaFoldDB" id="A0A5P8NZW6"/>
<dbReference type="PANTHER" id="PTHR12835">
    <property type="entry name" value="BIOTIN PROTEIN LIGASE"/>
    <property type="match status" value="1"/>
</dbReference>
<name>A0A5P8NZW6_9BACT</name>
<dbReference type="GO" id="GO:0005737">
    <property type="term" value="C:cytoplasm"/>
    <property type="evidence" value="ECO:0007669"/>
    <property type="project" value="TreeGrafter"/>
</dbReference>
<evidence type="ECO:0000259" key="2">
    <source>
        <dbReference type="PROSITE" id="PS51733"/>
    </source>
</evidence>